<evidence type="ECO:0008006" key="3">
    <source>
        <dbReference type="Google" id="ProtNLM"/>
    </source>
</evidence>
<dbReference type="KEGG" id="beg:INE88_02891"/>
<organism evidence="1 2">
    <name type="scientific">Bacteroides eggerthii</name>
    <dbReference type="NCBI Taxonomy" id="28111"/>
    <lineage>
        <taxon>Bacteria</taxon>
        <taxon>Pseudomonadati</taxon>
        <taxon>Bacteroidota</taxon>
        <taxon>Bacteroidia</taxon>
        <taxon>Bacteroidales</taxon>
        <taxon>Bacteroidaceae</taxon>
        <taxon>Bacteroides</taxon>
    </lineage>
</organism>
<dbReference type="AlphaFoldDB" id="A0A975KIA3"/>
<name>A0A975KIA3_9BACE</name>
<protein>
    <recommendedName>
        <fullName evidence="3">DUF4270 domain-containing protein</fullName>
    </recommendedName>
</protein>
<dbReference type="Proteomes" id="UP000679226">
    <property type="component" value="Chromosome"/>
</dbReference>
<evidence type="ECO:0000313" key="2">
    <source>
        <dbReference type="Proteomes" id="UP000679226"/>
    </source>
</evidence>
<accession>A0A975KIA3</accession>
<reference evidence="1" key="1">
    <citation type="journal article" date="2021" name="PLoS Genet.">
        <title>Mobile Type VI secretion system loci of the gut Bacteroidales display extensive intra-ecosystem transfer, multi-species spread and geographical clustering.</title>
        <authorList>
            <person name="Garcia-Bayona L."/>
            <person name="Coyne M.J."/>
            <person name="Comstock L.E."/>
        </authorList>
    </citation>
    <scope>NUCLEOTIDE SEQUENCE</scope>
    <source>
        <strain evidence="1">CL11T00C20</strain>
    </source>
</reference>
<dbReference type="InterPro" id="IPR025366">
    <property type="entry name" value="DUF4270"/>
</dbReference>
<dbReference type="EMBL" id="CP072227">
    <property type="protein sequence ID" value="QUT46065.1"/>
    <property type="molecule type" value="Genomic_DNA"/>
</dbReference>
<evidence type="ECO:0000313" key="1">
    <source>
        <dbReference type="EMBL" id="QUT46065.1"/>
    </source>
</evidence>
<dbReference type="Pfam" id="PF14092">
    <property type="entry name" value="DUF4270"/>
    <property type="match status" value="1"/>
</dbReference>
<gene>
    <name evidence="1" type="ORF">INE88_02891</name>
</gene>
<proteinExistence type="predicted"/>
<sequence>MPATTSTIRFGELNKNKLISRRRIMKVKYLGVLLLALLSLYGCDDNTGTLGMDMLPDSDGISAKTETFDVSTKSMLADKVYSKTSTGYIGKFTDPDPKGFGNYEASFLAELNCTENFTFPAVYEESADGKSGKGTMVKDEVEKIQLVVYYSSWFGDSLNACRMSAYELNDKWLKVRKDPDKYRYTNIDTKLYHESKALGKKAYTAYDTSVPDSVRKATDSNGNSTYYPNITFPLDKELGNNILKLNRQYQEKKNDFFDNSDKFIENVFKGVYLQTDYGDGTILYVDRVDLQMQFRFHYVDSLGVKLTKKVTDKNGEAGTDSTYLATAVAFASTKEVIQANKFENSEKLAEKVNNDNEKGWSYLKSPAGIFTEATLPYDEIAKKLANDTLNAVKLTFTNYKQDNQEYKFSMSAPQTVLLVRQKDMESFFVNNELADNVTSFVATHNSVETNQYTFKNIARLVSTCINEKKAAKQKAKEAAGAAWDEAAWEDEWNEGEGKNWNKVVLIPVVVTYDTSSNNPSMIGIQHDLKPTYAKLKGGDPAFGGSTLKIEVTHTSFNK</sequence>